<dbReference type="Gene3D" id="3.40.50.2300">
    <property type="match status" value="2"/>
</dbReference>
<dbReference type="Proteomes" id="UP000824072">
    <property type="component" value="Unassembled WGS sequence"/>
</dbReference>
<comment type="subcellular location">
    <subcellularLocation>
        <location evidence="1">Cell membrane</location>
        <topology evidence="1">Lipid-anchor</topology>
    </subcellularLocation>
</comment>
<evidence type="ECO:0000256" key="5">
    <source>
        <dbReference type="ARBA" id="ARBA00023136"/>
    </source>
</evidence>
<feature type="chain" id="PRO_5039481354" evidence="7">
    <location>
        <begin position="23"/>
        <end position="356"/>
    </location>
</feature>
<evidence type="ECO:0000313" key="10">
    <source>
        <dbReference type="Proteomes" id="UP000824072"/>
    </source>
</evidence>
<protein>
    <submittedName>
        <fullName evidence="9">BMP family ABC transporter substrate-binding protein</fullName>
    </submittedName>
</protein>
<dbReference type="InterPro" id="IPR003760">
    <property type="entry name" value="PnrA-like"/>
</dbReference>
<keyword evidence="5" id="KW-0472">Membrane</keyword>
<evidence type="ECO:0000256" key="2">
    <source>
        <dbReference type="ARBA" id="ARBA00008610"/>
    </source>
</evidence>
<dbReference type="CDD" id="cd06354">
    <property type="entry name" value="PBP1_PrnA-like"/>
    <property type="match status" value="1"/>
</dbReference>
<evidence type="ECO:0000256" key="4">
    <source>
        <dbReference type="ARBA" id="ARBA00022729"/>
    </source>
</evidence>
<dbReference type="InterPro" id="IPR050957">
    <property type="entry name" value="BMP_lipoprotein"/>
</dbReference>
<evidence type="ECO:0000256" key="3">
    <source>
        <dbReference type="ARBA" id="ARBA00022475"/>
    </source>
</evidence>
<dbReference type="EMBL" id="DVMU01000163">
    <property type="protein sequence ID" value="HIU34355.1"/>
    <property type="molecule type" value="Genomic_DNA"/>
</dbReference>
<comment type="caution">
    <text evidence="9">The sequence shown here is derived from an EMBL/GenBank/DDBJ whole genome shotgun (WGS) entry which is preliminary data.</text>
</comment>
<dbReference type="AlphaFoldDB" id="A0A9D1IBI3"/>
<sequence>MKKLLSVLLVLSMLLMGASVLAEEEGYEIALVTDVGNIDDKSFNEGAWNGVVEFATANEITYNYYRPTENSTEARIESIKAAIEKGAKVVVCPGYLFEDAIYEMQAAYPDVSFLLLDGEPHTADYSVYETAANTHNILYQEEQAGYFAGYAVVKDGYTKLGFLGGMSVPAVIRFGYGFVQGADAAAKELGIEVEIKYWYSGGFDPSDDIKTKMDGWYTEGTEVVFACGGKVYQSAVAAAVAADAKVVGVDVDQANESEVIITSAMKGLTHSVVLALTDLYNNGGTWPEGLSGTTSTLGAAQDCVGLPTVETSWRFNTFTVEEYNTLFEAVKSGEIVVSNDTSTPPTVTNAVVDYQE</sequence>
<evidence type="ECO:0000256" key="1">
    <source>
        <dbReference type="ARBA" id="ARBA00004193"/>
    </source>
</evidence>
<gene>
    <name evidence="9" type="ORF">IAB02_07310</name>
</gene>
<evidence type="ECO:0000256" key="6">
    <source>
        <dbReference type="ARBA" id="ARBA00023288"/>
    </source>
</evidence>
<evidence type="ECO:0000256" key="7">
    <source>
        <dbReference type="SAM" id="SignalP"/>
    </source>
</evidence>
<accession>A0A9D1IBI3</accession>
<dbReference type="SUPFAM" id="SSF53822">
    <property type="entry name" value="Periplasmic binding protein-like I"/>
    <property type="match status" value="1"/>
</dbReference>
<keyword evidence="6" id="KW-0449">Lipoprotein</keyword>
<feature type="domain" description="ABC transporter substrate-binding protein PnrA-like" evidence="8">
    <location>
        <begin position="31"/>
        <end position="335"/>
    </location>
</feature>
<evidence type="ECO:0000313" key="9">
    <source>
        <dbReference type="EMBL" id="HIU34355.1"/>
    </source>
</evidence>
<dbReference type="Pfam" id="PF02608">
    <property type="entry name" value="Bmp"/>
    <property type="match status" value="1"/>
</dbReference>
<proteinExistence type="inferred from homology"/>
<organism evidence="9 10">
    <name type="scientific">Candidatus Pullichristensenella excrementigallinarum</name>
    <dbReference type="NCBI Taxonomy" id="2840907"/>
    <lineage>
        <taxon>Bacteria</taxon>
        <taxon>Bacillati</taxon>
        <taxon>Bacillota</taxon>
        <taxon>Clostridia</taxon>
        <taxon>Candidatus Pullichristensenella</taxon>
    </lineage>
</organism>
<dbReference type="PANTHER" id="PTHR34296:SF2">
    <property type="entry name" value="ABC TRANSPORTER GUANOSINE-BINDING PROTEIN NUPN"/>
    <property type="match status" value="1"/>
</dbReference>
<evidence type="ECO:0000259" key="8">
    <source>
        <dbReference type="Pfam" id="PF02608"/>
    </source>
</evidence>
<keyword evidence="3" id="KW-1003">Cell membrane</keyword>
<comment type="similarity">
    <text evidence="2">Belongs to the BMP lipoprotein family.</text>
</comment>
<dbReference type="InterPro" id="IPR028082">
    <property type="entry name" value="Peripla_BP_I"/>
</dbReference>
<reference evidence="9" key="2">
    <citation type="journal article" date="2021" name="PeerJ">
        <title>Extensive microbial diversity within the chicken gut microbiome revealed by metagenomics and culture.</title>
        <authorList>
            <person name="Gilroy R."/>
            <person name="Ravi A."/>
            <person name="Getino M."/>
            <person name="Pursley I."/>
            <person name="Horton D.L."/>
            <person name="Alikhan N.F."/>
            <person name="Baker D."/>
            <person name="Gharbi K."/>
            <person name="Hall N."/>
            <person name="Watson M."/>
            <person name="Adriaenssens E.M."/>
            <person name="Foster-Nyarko E."/>
            <person name="Jarju S."/>
            <person name="Secka A."/>
            <person name="Antonio M."/>
            <person name="Oren A."/>
            <person name="Chaudhuri R.R."/>
            <person name="La Ragione R."/>
            <person name="Hildebrand F."/>
            <person name="Pallen M.J."/>
        </authorList>
    </citation>
    <scope>NUCLEOTIDE SEQUENCE</scope>
    <source>
        <strain evidence="9">ChiHcec3-11533</strain>
    </source>
</reference>
<dbReference type="PANTHER" id="PTHR34296">
    <property type="entry name" value="TRANSCRIPTIONAL ACTIVATOR PROTEIN MED"/>
    <property type="match status" value="1"/>
</dbReference>
<keyword evidence="4 7" id="KW-0732">Signal</keyword>
<feature type="signal peptide" evidence="7">
    <location>
        <begin position="1"/>
        <end position="22"/>
    </location>
</feature>
<name>A0A9D1IBI3_9FIRM</name>
<dbReference type="GO" id="GO:0005886">
    <property type="term" value="C:plasma membrane"/>
    <property type="evidence" value="ECO:0007669"/>
    <property type="project" value="UniProtKB-SubCell"/>
</dbReference>
<reference evidence="9" key="1">
    <citation type="submission" date="2020-10" db="EMBL/GenBank/DDBJ databases">
        <authorList>
            <person name="Gilroy R."/>
        </authorList>
    </citation>
    <scope>NUCLEOTIDE SEQUENCE</scope>
    <source>
        <strain evidence="9">ChiHcec3-11533</strain>
    </source>
</reference>